<dbReference type="Gene3D" id="3.10.100.10">
    <property type="entry name" value="Mannose-Binding Protein A, subunit A"/>
    <property type="match status" value="1"/>
</dbReference>
<dbReference type="SUPFAM" id="SSF56436">
    <property type="entry name" value="C-type lectin-like"/>
    <property type="match status" value="1"/>
</dbReference>
<evidence type="ECO:0000313" key="3">
    <source>
        <dbReference type="Proteomes" id="UP000265140"/>
    </source>
</evidence>
<dbReference type="AlphaFoldDB" id="A0A6Q2WUQ8"/>
<reference evidence="2" key="3">
    <citation type="submission" date="2025-08" db="UniProtKB">
        <authorList>
            <consortium name="Ensembl"/>
        </authorList>
    </citation>
    <scope>IDENTIFICATION</scope>
</reference>
<evidence type="ECO:0008006" key="4">
    <source>
        <dbReference type="Google" id="ProtNLM"/>
    </source>
</evidence>
<dbReference type="InterPro" id="IPR016186">
    <property type="entry name" value="C-type_lectin-like/link_sf"/>
</dbReference>
<organism evidence="2 3">
    <name type="scientific">Esox lucius</name>
    <name type="common">Northern pike</name>
    <dbReference type="NCBI Taxonomy" id="8010"/>
    <lineage>
        <taxon>Eukaryota</taxon>
        <taxon>Metazoa</taxon>
        <taxon>Chordata</taxon>
        <taxon>Craniata</taxon>
        <taxon>Vertebrata</taxon>
        <taxon>Euteleostomi</taxon>
        <taxon>Actinopterygii</taxon>
        <taxon>Neopterygii</taxon>
        <taxon>Teleostei</taxon>
        <taxon>Protacanthopterygii</taxon>
        <taxon>Esociformes</taxon>
        <taxon>Esocidae</taxon>
        <taxon>Esox</taxon>
    </lineage>
</organism>
<gene>
    <name evidence="2" type="primary">TMEM240</name>
</gene>
<accession>A0A6Q2WUQ8</accession>
<reference evidence="3" key="1">
    <citation type="journal article" date="2014" name="PLoS ONE">
        <title>The genome and linkage map of the northern pike (Esox lucius): conserved synteny revealed between the salmonid sister group and the Neoteleostei.</title>
        <authorList>
            <person name="Rondeau E.B."/>
            <person name="Minkley D.R."/>
            <person name="Leong J.S."/>
            <person name="Messmer A.M."/>
            <person name="Jantzen J.R."/>
            <person name="von Schalburg K.R."/>
            <person name="Lemon C."/>
            <person name="Bird N.H."/>
            <person name="Koop B.F."/>
        </authorList>
    </citation>
    <scope>NUCLEOTIDE SEQUENCE</scope>
</reference>
<dbReference type="Bgee" id="ENSELUG00000006461">
    <property type="expression patterns" value="Expressed in ovary and 1 other cell type or tissue"/>
</dbReference>
<dbReference type="Proteomes" id="UP000265140">
    <property type="component" value="Chromosome 24"/>
</dbReference>
<evidence type="ECO:0000313" key="2">
    <source>
        <dbReference type="Ensembl" id="ENSELUP00000044948.2"/>
    </source>
</evidence>
<keyword evidence="1" id="KW-0732">Signal</keyword>
<reference evidence="2" key="4">
    <citation type="submission" date="2025-09" db="UniProtKB">
        <authorList>
            <consortium name="Ensembl"/>
        </authorList>
    </citation>
    <scope>IDENTIFICATION</scope>
</reference>
<dbReference type="GeneTree" id="ENSGT01150000288191"/>
<reference evidence="2" key="2">
    <citation type="submission" date="2020-02" db="EMBL/GenBank/DDBJ databases">
        <title>Esox lucius (northern pike) genome, fEsoLuc1, primary haplotype.</title>
        <authorList>
            <person name="Myers G."/>
            <person name="Karagic N."/>
            <person name="Meyer A."/>
            <person name="Pippel M."/>
            <person name="Reichard M."/>
            <person name="Winkler S."/>
            <person name="Tracey A."/>
            <person name="Sims Y."/>
            <person name="Howe K."/>
            <person name="Rhie A."/>
            <person name="Formenti G."/>
            <person name="Durbin R."/>
            <person name="Fedrigo O."/>
            <person name="Jarvis E.D."/>
        </authorList>
    </citation>
    <scope>NUCLEOTIDE SEQUENCE [LARGE SCALE GENOMIC DNA]</scope>
</reference>
<feature type="signal peptide" evidence="1">
    <location>
        <begin position="1"/>
        <end position="19"/>
    </location>
</feature>
<name>A0A6Q2WUQ8_ESOLU</name>
<protein>
    <recommendedName>
        <fullName evidence="4">C-type lectin domain-containing protein</fullName>
    </recommendedName>
</protein>
<dbReference type="Ensembl" id="ENSELUT00000045147.2">
    <property type="protein sequence ID" value="ENSELUP00000044948.2"/>
    <property type="gene ID" value="ENSELUG00000006461.3"/>
</dbReference>
<proteinExistence type="predicted"/>
<dbReference type="CDD" id="cd00037">
    <property type="entry name" value="CLECT"/>
    <property type="match status" value="1"/>
</dbReference>
<evidence type="ECO:0000256" key="1">
    <source>
        <dbReference type="SAM" id="SignalP"/>
    </source>
</evidence>
<keyword evidence="3" id="KW-1185">Reference proteome</keyword>
<sequence>MGMLTILLLLSVVFVLGDANGLVKTNRRRHLIHNHHNHHLGLNNRHNLMNWGHRNNHRFWNHRDGWGLLRGSGEWMGARLDQSSEEKYIHRPGWGARERHIHRPGWGARERYIHRPGWWSKERYFHRRDGSSEEKLMSWSSEERDDERRIMEKLIRHLRIEHPYRVCPHGWHGHGTHCYHYIPFKASWHHAERNCLLLGGNLASVHGPHQYHFLLSVIEKSGKK</sequence>
<feature type="chain" id="PRO_5044345564" description="C-type lectin domain-containing protein" evidence="1">
    <location>
        <begin position="20"/>
        <end position="224"/>
    </location>
</feature>
<dbReference type="InterPro" id="IPR016187">
    <property type="entry name" value="CTDL_fold"/>
</dbReference>
<dbReference type="InParanoid" id="A0A6Q2WUQ8"/>